<evidence type="ECO:0000256" key="2">
    <source>
        <dbReference type="ARBA" id="ARBA00022729"/>
    </source>
</evidence>
<keyword evidence="3" id="KW-1015">Disulfide bond</keyword>
<dbReference type="AlphaFoldDB" id="A0AAE1UP03"/>
<organism evidence="7 8">
    <name type="scientific">Petrolisthes manimaculis</name>
    <dbReference type="NCBI Taxonomy" id="1843537"/>
    <lineage>
        <taxon>Eukaryota</taxon>
        <taxon>Metazoa</taxon>
        <taxon>Ecdysozoa</taxon>
        <taxon>Arthropoda</taxon>
        <taxon>Crustacea</taxon>
        <taxon>Multicrustacea</taxon>
        <taxon>Malacostraca</taxon>
        <taxon>Eumalacostraca</taxon>
        <taxon>Eucarida</taxon>
        <taxon>Decapoda</taxon>
        <taxon>Pleocyemata</taxon>
        <taxon>Anomura</taxon>
        <taxon>Galatheoidea</taxon>
        <taxon>Porcellanidae</taxon>
        <taxon>Petrolisthes</taxon>
    </lineage>
</organism>
<dbReference type="InterPro" id="IPR001548">
    <property type="entry name" value="Peptidase_M2"/>
</dbReference>
<comment type="caution">
    <text evidence="7">The sequence shown here is derived from an EMBL/GenBank/DDBJ whole genome shotgun (WGS) entry which is preliminary data.</text>
</comment>
<name>A0AAE1UP03_9EUCA</name>
<keyword evidence="8" id="KW-1185">Reference proteome</keyword>
<evidence type="ECO:0000313" key="8">
    <source>
        <dbReference type="Proteomes" id="UP001292094"/>
    </source>
</evidence>
<reference evidence="7" key="1">
    <citation type="submission" date="2023-11" db="EMBL/GenBank/DDBJ databases">
        <title>Genome assemblies of two species of porcelain crab, Petrolisthes cinctipes and Petrolisthes manimaculis (Anomura: Porcellanidae).</title>
        <authorList>
            <person name="Angst P."/>
        </authorList>
    </citation>
    <scope>NUCLEOTIDE SEQUENCE</scope>
    <source>
        <strain evidence="7">PB745_02</strain>
        <tissue evidence="7">Gill</tissue>
    </source>
</reference>
<dbReference type="GO" id="GO:0008237">
    <property type="term" value="F:metallopeptidase activity"/>
    <property type="evidence" value="ECO:0007669"/>
    <property type="project" value="InterPro"/>
</dbReference>
<accession>A0AAE1UP03</accession>
<gene>
    <name evidence="7" type="ORF">Pmani_003778</name>
</gene>
<proteinExistence type="inferred from homology"/>
<evidence type="ECO:0000256" key="3">
    <source>
        <dbReference type="ARBA" id="ARBA00023157"/>
    </source>
</evidence>
<dbReference type="SUPFAM" id="SSF55486">
    <property type="entry name" value="Metalloproteases ('zincins'), catalytic domain"/>
    <property type="match status" value="1"/>
</dbReference>
<dbReference type="Pfam" id="PF01401">
    <property type="entry name" value="Peptidase_M2"/>
    <property type="match status" value="1"/>
</dbReference>
<feature type="chain" id="PRO_5042221137" evidence="6">
    <location>
        <begin position="31"/>
        <end position="103"/>
    </location>
</feature>
<evidence type="ECO:0000313" key="7">
    <source>
        <dbReference type="EMBL" id="KAK4325685.1"/>
    </source>
</evidence>
<evidence type="ECO:0000256" key="4">
    <source>
        <dbReference type="ARBA" id="ARBA00023180"/>
    </source>
</evidence>
<evidence type="ECO:0000256" key="1">
    <source>
        <dbReference type="ARBA" id="ARBA00008139"/>
    </source>
</evidence>
<evidence type="ECO:0000256" key="6">
    <source>
        <dbReference type="SAM" id="SignalP"/>
    </source>
</evidence>
<sequence length="103" mass="11289">MTSRRMVVVTPCVVLVLVVVVVGVPVGVQGAIFSDKGTEGTNSNEAEAIDFLGRYDREAGQMCNTFMEASWNYNTNVTDFNKRVMPTQPLLFVNLSVFDGVHS</sequence>
<feature type="glycosylation site" description="N-linked (GlcNAc...) asparagine" evidence="5">
    <location>
        <position position="76"/>
    </location>
</feature>
<evidence type="ECO:0000256" key="5">
    <source>
        <dbReference type="PIRSR" id="PIRSR601548-10"/>
    </source>
</evidence>
<keyword evidence="4 5" id="KW-0325">Glycoprotein</keyword>
<keyword evidence="2 6" id="KW-0732">Signal</keyword>
<feature type="signal peptide" evidence="6">
    <location>
        <begin position="1"/>
        <end position="30"/>
    </location>
</feature>
<dbReference type="GO" id="GO:0006508">
    <property type="term" value="P:proteolysis"/>
    <property type="evidence" value="ECO:0007669"/>
    <property type="project" value="InterPro"/>
</dbReference>
<dbReference type="Proteomes" id="UP001292094">
    <property type="component" value="Unassembled WGS sequence"/>
</dbReference>
<dbReference type="EMBL" id="JAWZYT010000265">
    <property type="protein sequence ID" value="KAK4325685.1"/>
    <property type="molecule type" value="Genomic_DNA"/>
</dbReference>
<comment type="similarity">
    <text evidence="1">Belongs to the peptidase M2 family.</text>
</comment>
<dbReference type="GO" id="GO:0016020">
    <property type="term" value="C:membrane"/>
    <property type="evidence" value="ECO:0007669"/>
    <property type="project" value="InterPro"/>
</dbReference>
<dbReference type="GO" id="GO:0008241">
    <property type="term" value="F:peptidyl-dipeptidase activity"/>
    <property type="evidence" value="ECO:0007669"/>
    <property type="project" value="InterPro"/>
</dbReference>
<protein>
    <submittedName>
        <fullName evidence="7">Uncharacterized protein</fullName>
    </submittedName>
</protein>